<proteinExistence type="predicted"/>
<name>A0A4Y2A8K9_ARAVE</name>
<gene>
    <name evidence="2" type="ORF">AVEN_234238_1</name>
</gene>
<dbReference type="InterPro" id="IPR013087">
    <property type="entry name" value="Znf_C2H2_type"/>
</dbReference>
<dbReference type="Proteomes" id="UP000499080">
    <property type="component" value="Unassembled WGS sequence"/>
</dbReference>
<evidence type="ECO:0000313" key="3">
    <source>
        <dbReference type="Proteomes" id="UP000499080"/>
    </source>
</evidence>
<sequence>MILGTCYRLHINADQQVSKMRSLLKSGNRQKPAVRASGIADWIKQSCEVGEAVSVAAEGTSPCCKDVILLTMPVDNGCSGCSLCNEEFDRAVNLSRHAQERHLTSVMFICLKCGRRGSK</sequence>
<evidence type="ECO:0000259" key="1">
    <source>
        <dbReference type="PROSITE" id="PS00028"/>
    </source>
</evidence>
<accession>A0A4Y2A8K9</accession>
<evidence type="ECO:0000313" key="2">
    <source>
        <dbReference type="EMBL" id="GBL75897.1"/>
    </source>
</evidence>
<comment type="caution">
    <text evidence="2">The sequence shown here is derived from an EMBL/GenBank/DDBJ whole genome shotgun (WGS) entry which is preliminary data.</text>
</comment>
<keyword evidence="3" id="KW-1185">Reference proteome</keyword>
<reference evidence="2 3" key="1">
    <citation type="journal article" date="2019" name="Sci. Rep.">
        <title>Orb-weaving spider Araneus ventricosus genome elucidates the spidroin gene catalogue.</title>
        <authorList>
            <person name="Kono N."/>
            <person name="Nakamura H."/>
            <person name="Ohtoshi R."/>
            <person name="Moran D.A.P."/>
            <person name="Shinohara A."/>
            <person name="Yoshida Y."/>
            <person name="Fujiwara M."/>
            <person name="Mori M."/>
            <person name="Tomita M."/>
            <person name="Arakawa K."/>
        </authorList>
    </citation>
    <scope>NUCLEOTIDE SEQUENCE [LARGE SCALE GENOMIC DNA]</scope>
</reference>
<organism evidence="2 3">
    <name type="scientific">Araneus ventricosus</name>
    <name type="common">Orbweaver spider</name>
    <name type="synonym">Epeira ventricosa</name>
    <dbReference type="NCBI Taxonomy" id="182803"/>
    <lineage>
        <taxon>Eukaryota</taxon>
        <taxon>Metazoa</taxon>
        <taxon>Ecdysozoa</taxon>
        <taxon>Arthropoda</taxon>
        <taxon>Chelicerata</taxon>
        <taxon>Arachnida</taxon>
        <taxon>Araneae</taxon>
        <taxon>Araneomorphae</taxon>
        <taxon>Entelegynae</taxon>
        <taxon>Araneoidea</taxon>
        <taxon>Araneidae</taxon>
        <taxon>Araneus</taxon>
    </lineage>
</organism>
<protein>
    <recommendedName>
        <fullName evidence="1">C2H2-type domain-containing protein</fullName>
    </recommendedName>
</protein>
<dbReference type="AlphaFoldDB" id="A0A4Y2A8K9"/>
<feature type="domain" description="C2H2-type" evidence="1">
    <location>
        <begin position="81"/>
        <end position="102"/>
    </location>
</feature>
<dbReference type="EMBL" id="BGPR01000009">
    <property type="protein sequence ID" value="GBL75897.1"/>
    <property type="molecule type" value="Genomic_DNA"/>
</dbReference>
<dbReference type="PROSITE" id="PS00028">
    <property type="entry name" value="ZINC_FINGER_C2H2_1"/>
    <property type="match status" value="1"/>
</dbReference>